<dbReference type="Proteomes" id="UP000828390">
    <property type="component" value="Unassembled WGS sequence"/>
</dbReference>
<proteinExistence type="predicted"/>
<dbReference type="AlphaFoldDB" id="A0A9D4C0Q8"/>
<gene>
    <name evidence="2" type="ORF">DPMN_057692</name>
</gene>
<organism evidence="2 3">
    <name type="scientific">Dreissena polymorpha</name>
    <name type="common">Zebra mussel</name>
    <name type="synonym">Mytilus polymorpha</name>
    <dbReference type="NCBI Taxonomy" id="45954"/>
    <lineage>
        <taxon>Eukaryota</taxon>
        <taxon>Metazoa</taxon>
        <taxon>Spiralia</taxon>
        <taxon>Lophotrochozoa</taxon>
        <taxon>Mollusca</taxon>
        <taxon>Bivalvia</taxon>
        <taxon>Autobranchia</taxon>
        <taxon>Heteroconchia</taxon>
        <taxon>Euheterodonta</taxon>
        <taxon>Imparidentia</taxon>
        <taxon>Neoheterodontei</taxon>
        <taxon>Myida</taxon>
        <taxon>Dreissenoidea</taxon>
        <taxon>Dreissenidae</taxon>
        <taxon>Dreissena</taxon>
    </lineage>
</organism>
<evidence type="ECO:0000313" key="2">
    <source>
        <dbReference type="EMBL" id="KAH3714989.1"/>
    </source>
</evidence>
<sequence length="267" mass="29705">MKDHIPLDRVPYHCTLCGFRCQDRATLDQHVTRYARHVAEERKLGPVNYAAVLRKSENPIFVTEVCLIPCGNDSDTEDPFEDQGATVQEARGLLSWPFVGNQHPGQFSGETTYPTFPAHQGHQLPRPVLASPPNVPAQSVFQPLQTIPSSSGHRSSASTPLLEETPFGGRTAEFERFLEEPFRGTKRATPSDECTGMPSPKVSKMTDSSIQTELTEELCSSLDNGFRKLRQAVDENTKVLMGTQRLMKTLLEELSAIKRVVPIDKDD</sequence>
<evidence type="ECO:0008006" key="4">
    <source>
        <dbReference type="Google" id="ProtNLM"/>
    </source>
</evidence>
<reference evidence="2" key="1">
    <citation type="journal article" date="2019" name="bioRxiv">
        <title>The Genome of the Zebra Mussel, Dreissena polymorpha: A Resource for Invasive Species Research.</title>
        <authorList>
            <person name="McCartney M.A."/>
            <person name="Auch B."/>
            <person name="Kono T."/>
            <person name="Mallez S."/>
            <person name="Zhang Y."/>
            <person name="Obille A."/>
            <person name="Becker A."/>
            <person name="Abrahante J.E."/>
            <person name="Garbe J."/>
            <person name="Badalamenti J.P."/>
            <person name="Herman A."/>
            <person name="Mangelson H."/>
            <person name="Liachko I."/>
            <person name="Sullivan S."/>
            <person name="Sone E.D."/>
            <person name="Koren S."/>
            <person name="Silverstein K.A.T."/>
            <person name="Beckman K.B."/>
            <person name="Gohl D.M."/>
        </authorList>
    </citation>
    <scope>NUCLEOTIDE SEQUENCE</scope>
    <source>
        <strain evidence="2">Duluth1</strain>
        <tissue evidence="2">Whole animal</tissue>
    </source>
</reference>
<comment type="caution">
    <text evidence="2">The sequence shown here is derived from an EMBL/GenBank/DDBJ whole genome shotgun (WGS) entry which is preliminary data.</text>
</comment>
<dbReference type="EMBL" id="JAIWYP010000013">
    <property type="protein sequence ID" value="KAH3714989.1"/>
    <property type="molecule type" value="Genomic_DNA"/>
</dbReference>
<feature type="region of interest" description="Disordered" evidence="1">
    <location>
        <begin position="145"/>
        <end position="165"/>
    </location>
</feature>
<reference evidence="2" key="2">
    <citation type="submission" date="2020-11" db="EMBL/GenBank/DDBJ databases">
        <authorList>
            <person name="McCartney M.A."/>
            <person name="Auch B."/>
            <person name="Kono T."/>
            <person name="Mallez S."/>
            <person name="Becker A."/>
            <person name="Gohl D.M."/>
            <person name="Silverstein K.A.T."/>
            <person name="Koren S."/>
            <person name="Bechman K.B."/>
            <person name="Herman A."/>
            <person name="Abrahante J.E."/>
            <person name="Garbe J."/>
        </authorList>
    </citation>
    <scope>NUCLEOTIDE SEQUENCE</scope>
    <source>
        <strain evidence="2">Duluth1</strain>
        <tissue evidence="2">Whole animal</tissue>
    </source>
</reference>
<feature type="compositionally biased region" description="Polar residues" evidence="1">
    <location>
        <begin position="145"/>
        <end position="159"/>
    </location>
</feature>
<protein>
    <recommendedName>
        <fullName evidence="4">C2H2-type domain-containing protein</fullName>
    </recommendedName>
</protein>
<accession>A0A9D4C0Q8</accession>
<keyword evidence="3" id="KW-1185">Reference proteome</keyword>
<name>A0A9D4C0Q8_DREPO</name>
<feature type="region of interest" description="Disordered" evidence="1">
    <location>
        <begin position="184"/>
        <end position="204"/>
    </location>
</feature>
<evidence type="ECO:0000313" key="3">
    <source>
        <dbReference type="Proteomes" id="UP000828390"/>
    </source>
</evidence>
<evidence type="ECO:0000256" key="1">
    <source>
        <dbReference type="SAM" id="MobiDB-lite"/>
    </source>
</evidence>